<evidence type="ECO:0000313" key="3">
    <source>
        <dbReference type="Proteomes" id="UP001235344"/>
    </source>
</evidence>
<dbReference type="PANTHER" id="PTHR30469:SF15">
    <property type="entry name" value="HLYD FAMILY OF SECRETION PROTEINS"/>
    <property type="match status" value="1"/>
</dbReference>
<keyword evidence="3" id="KW-1185">Reference proteome</keyword>
<name>A0ABY9H3I6_9GAMM</name>
<dbReference type="Gene3D" id="1.10.287.470">
    <property type="entry name" value="Helix hairpin bin"/>
    <property type="match status" value="1"/>
</dbReference>
<proteinExistence type="predicted"/>
<dbReference type="EMBL" id="CP131913">
    <property type="protein sequence ID" value="WLI72968.1"/>
    <property type="molecule type" value="Genomic_DNA"/>
</dbReference>
<accession>A0ABY9H3I6</accession>
<dbReference type="Proteomes" id="UP001235344">
    <property type="component" value="Chromosome"/>
</dbReference>
<reference evidence="2 3" key="1">
    <citation type="submission" date="2023-08" db="EMBL/GenBank/DDBJ databases">
        <title>Transcriptome Analysis of Halomonas alkalicola CICC 11012s to Identify the Genes Involved in Alkaline Tolerances.</title>
        <authorList>
            <person name="Zhai L."/>
        </authorList>
    </citation>
    <scope>NUCLEOTIDE SEQUENCE [LARGE SCALE GENOMIC DNA]</scope>
    <source>
        <strain evidence="2 3">CICC 11012s</strain>
    </source>
</reference>
<evidence type="ECO:0000313" key="2">
    <source>
        <dbReference type="EMBL" id="WLI72968.1"/>
    </source>
</evidence>
<evidence type="ECO:0000256" key="1">
    <source>
        <dbReference type="SAM" id="Coils"/>
    </source>
</evidence>
<protein>
    <submittedName>
        <fullName evidence="2">HlyD family efflux transporter periplasmic adaptor subunit</fullName>
    </submittedName>
</protein>
<keyword evidence="1" id="KW-0175">Coiled coil</keyword>
<dbReference type="RefSeq" id="WP_305500188.1">
    <property type="nucleotide sequence ID" value="NZ_CP131913.1"/>
</dbReference>
<dbReference type="Gene3D" id="2.40.30.170">
    <property type="match status" value="1"/>
</dbReference>
<sequence length="415" mass="44293">MLKRLLPLLILALGIAGFMALRLTRPEPPPAVPQERSWRVEALTVAHAEHVPVLPLFGELVAPERVSLVAPIAARVAERPVRDGQRVAAGALLVALDDADLLPPLRQAEAEVADLEAQAENERLRHANNRQALAREQEILASANRQLERNRSLVERNLASQADLDAARDAVARARLSVTTRESAEAEHPSRLASLEARLARARATLETAGRDRERGRVLAPFDGVVTGVQVAPGDQVAARAPLLSLYPGEGLELRARVPSRFQAELAASLERGEPLHATAEEGGQRFVLSGLAGESDPAGTEAILALEGPAAGLRPGALVAVLLERPAVADTLAVPFAALHGSDLLYRIDDDARLERARVERLGETIGPDGERWLLVRAPGLAAGDRVIATHLPNAMQGLRVEVAEAPAVEEAGQ</sequence>
<organism evidence="2 3">
    <name type="scientific">Halomonas alkalicola</name>
    <dbReference type="NCBI Taxonomy" id="1930622"/>
    <lineage>
        <taxon>Bacteria</taxon>
        <taxon>Pseudomonadati</taxon>
        <taxon>Pseudomonadota</taxon>
        <taxon>Gammaproteobacteria</taxon>
        <taxon>Oceanospirillales</taxon>
        <taxon>Halomonadaceae</taxon>
        <taxon>Halomonas</taxon>
    </lineage>
</organism>
<gene>
    <name evidence="2" type="ORF">B6N23_14610</name>
</gene>
<dbReference type="Gene3D" id="2.40.50.100">
    <property type="match status" value="1"/>
</dbReference>
<feature type="coiled-coil region" evidence="1">
    <location>
        <begin position="105"/>
        <end position="150"/>
    </location>
</feature>
<dbReference type="PANTHER" id="PTHR30469">
    <property type="entry name" value="MULTIDRUG RESISTANCE PROTEIN MDTA"/>
    <property type="match status" value="1"/>
</dbReference>
<dbReference type="SUPFAM" id="SSF111369">
    <property type="entry name" value="HlyD-like secretion proteins"/>
    <property type="match status" value="1"/>
</dbReference>